<evidence type="ECO:0000313" key="2">
    <source>
        <dbReference type="Proteomes" id="UP000053780"/>
    </source>
</evidence>
<organism evidence="1 2">
    <name type="scientific">Vairimorpha apis BRL 01</name>
    <dbReference type="NCBI Taxonomy" id="1037528"/>
    <lineage>
        <taxon>Eukaryota</taxon>
        <taxon>Fungi</taxon>
        <taxon>Fungi incertae sedis</taxon>
        <taxon>Microsporidia</taxon>
        <taxon>Nosematidae</taxon>
        <taxon>Vairimorpha</taxon>
    </lineage>
</organism>
<reference evidence="1 2" key="1">
    <citation type="journal article" date="2013" name="BMC Genomics">
        <title>Genome sequencing and comparative genomics of honey bee microsporidia, Nosema apis reveal novel insights into host-parasite interactions.</title>
        <authorList>
            <person name="Chen Yp."/>
            <person name="Pettis J.S."/>
            <person name="Zhao Y."/>
            <person name="Liu X."/>
            <person name="Tallon L.J."/>
            <person name="Sadzewicz L.D."/>
            <person name="Li R."/>
            <person name="Zheng H."/>
            <person name="Huang S."/>
            <person name="Zhang X."/>
            <person name="Hamilton M.C."/>
            <person name="Pernal S.F."/>
            <person name="Melathopoulos A.P."/>
            <person name="Yan X."/>
            <person name="Evans J.D."/>
        </authorList>
    </citation>
    <scope>NUCLEOTIDE SEQUENCE [LARGE SCALE GENOMIC DNA]</scope>
    <source>
        <strain evidence="1 2">BRL 01</strain>
    </source>
</reference>
<dbReference type="Proteomes" id="UP000053780">
    <property type="component" value="Unassembled WGS sequence"/>
</dbReference>
<dbReference type="VEuPathDB" id="MicrosporidiaDB:NAPIS_ORF02002"/>
<protein>
    <submittedName>
        <fullName evidence="1">Uncharacterized protein</fullName>
    </submittedName>
</protein>
<dbReference type="EMBL" id="KE647287">
    <property type="protein sequence ID" value="EQB60432.1"/>
    <property type="molecule type" value="Genomic_DNA"/>
</dbReference>
<gene>
    <name evidence="1" type="ORF">NAPIS_ORF02002</name>
</gene>
<evidence type="ECO:0000313" key="1">
    <source>
        <dbReference type="EMBL" id="EQB60432.1"/>
    </source>
</evidence>
<sequence length="226" mass="26662">MNFKRIIQGNCVNITDNKNCTYDIDNLFRSLIIGTDNKRTELNKLVHNACERKANGEMINLKRHFYIKNKYKIIKIITETRNICLIIKTRSFKINKENKITADYKFERTSKDFMDHSLRDVGYIMSIIDIYTRFTKLYFLETIDTNNVTVSKHINDEVSKANKIITEALTINKGKTIKEVNRCNFYNILNLPKPLSNTVCKRYKIGDRVYKIKFNSEKLDLNMNYS</sequence>
<name>T0KYW9_9MICR</name>
<keyword evidence="2" id="KW-1185">Reference proteome</keyword>
<dbReference type="HOGENOM" id="CLU_1225079_0_0_1"/>
<dbReference type="AlphaFoldDB" id="T0KYW9"/>
<proteinExistence type="predicted"/>
<dbReference type="OrthoDB" id="2186513at2759"/>
<accession>T0KYW9</accession>